<dbReference type="Gene3D" id="3.40.50.720">
    <property type="entry name" value="NAD(P)-binding Rossmann-like Domain"/>
    <property type="match status" value="1"/>
</dbReference>
<dbReference type="InterPro" id="IPR002347">
    <property type="entry name" value="SDR_fam"/>
</dbReference>
<proteinExistence type="inferred from homology"/>
<comment type="similarity">
    <text evidence="1">Belongs to the short-chain dehydrogenases/reductases (SDR) family.</text>
</comment>
<dbReference type="SUPFAM" id="SSF51735">
    <property type="entry name" value="NAD(P)-binding Rossmann-fold domains"/>
    <property type="match status" value="1"/>
</dbReference>
<name>A0A1G2BEW5_9BACT</name>
<organism evidence="2 3">
    <name type="scientific">Candidatus Kerfeldbacteria bacterium RIFOXYB2_FULL_38_14</name>
    <dbReference type="NCBI Taxonomy" id="1798547"/>
    <lineage>
        <taxon>Bacteria</taxon>
        <taxon>Candidatus Kerfeldiibacteriota</taxon>
    </lineage>
</organism>
<dbReference type="Proteomes" id="UP000176420">
    <property type="component" value="Unassembled WGS sequence"/>
</dbReference>
<evidence type="ECO:0000313" key="2">
    <source>
        <dbReference type="EMBL" id="OGY87704.1"/>
    </source>
</evidence>
<dbReference type="PRINTS" id="PR00081">
    <property type="entry name" value="GDHRDH"/>
</dbReference>
<sequence>MIKNKTALITGSSSGIGKEIAIQLARQNIVVCINYSKSADDAKRVKKTIEKEGGKAVLFKADVSKEKNVERLFIFLKEEFGTLDYLINNAGINVAKKFEKYSTADWSRIININLTGKYLCTKYAAPLLKKSVRPRIINIASRFGTKPDNEIPAYCCAEAGVIMLTKVSALGLAKYGIKVNTISPSLTRTPLTEKMCSQEEFNSYAENNPSKRVGLPKDIANAVLFLISDKADFINGENINVSGGILLK</sequence>
<protein>
    <recommendedName>
        <fullName evidence="4">Beta-ketoacyl-ACP reductase</fullName>
    </recommendedName>
</protein>
<accession>A0A1G2BEW5</accession>
<dbReference type="EMBL" id="MHKI01000006">
    <property type="protein sequence ID" value="OGY87704.1"/>
    <property type="molecule type" value="Genomic_DNA"/>
</dbReference>
<dbReference type="PRINTS" id="PR00080">
    <property type="entry name" value="SDRFAMILY"/>
</dbReference>
<dbReference type="PANTHER" id="PTHR42879">
    <property type="entry name" value="3-OXOACYL-(ACYL-CARRIER-PROTEIN) REDUCTASE"/>
    <property type="match status" value="1"/>
</dbReference>
<dbReference type="Pfam" id="PF13561">
    <property type="entry name" value="adh_short_C2"/>
    <property type="match status" value="1"/>
</dbReference>
<evidence type="ECO:0008006" key="4">
    <source>
        <dbReference type="Google" id="ProtNLM"/>
    </source>
</evidence>
<dbReference type="CDD" id="cd05233">
    <property type="entry name" value="SDR_c"/>
    <property type="match status" value="1"/>
</dbReference>
<evidence type="ECO:0000256" key="1">
    <source>
        <dbReference type="ARBA" id="ARBA00006484"/>
    </source>
</evidence>
<gene>
    <name evidence="2" type="ORF">A2319_04630</name>
</gene>
<dbReference type="InterPro" id="IPR050259">
    <property type="entry name" value="SDR"/>
</dbReference>
<comment type="caution">
    <text evidence="2">The sequence shown here is derived from an EMBL/GenBank/DDBJ whole genome shotgun (WGS) entry which is preliminary data.</text>
</comment>
<dbReference type="AlphaFoldDB" id="A0A1G2BEW5"/>
<dbReference type="InterPro" id="IPR036291">
    <property type="entry name" value="NAD(P)-bd_dom_sf"/>
</dbReference>
<dbReference type="FunFam" id="3.40.50.720:FF:000084">
    <property type="entry name" value="Short-chain dehydrogenase reductase"/>
    <property type="match status" value="1"/>
</dbReference>
<reference evidence="2 3" key="1">
    <citation type="journal article" date="2016" name="Nat. Commun.">
        <title>Thousands of microbial genomes shed light on interconnected biogeochemical processes in an aquifer system.</title>
        <authorList>
            <person name="Anantharaman K."/>
            <person name="Brown C.T."/>
            <person name="Hug L.A."/>
            <person name="Sharon I."/>
            <person name="Castelle C.J."/>
            <person name="Probst A.J."/>
            <person name="Thomas B.C."/>
            <person name="Singh A."/>
            <person name="Wilkins M.J."/>
            <person name="Karaoz U."/>
            <person name="Brodie E.L."/>
            <person name="Williams K.H."/>
            <person name="Hubbard S.S."/>
            <person name="Banfield J.F."/>
        </authorList>
    </citation>
    <scope>NUCLEOTIDE SEQUENCE [LARGE SCALE GENOMIC DNA]</scope>
</reference>
<evidence type="ECO:0000313" key="3">
    <source>
        <dbReference type="Proteomes" id="UP000176420"/>
    </source>
</evidence>
<dbReference type="PANTHER" id="PTHR42879:SF2">
    <property type="entry name" value="3-OXOACYL-[ACYL-CARRIER-PROTEIN] REDUCTASE FABG"/>
    <property type="match status" value="1"/>
</dbReference>